<dbReference type="PANTHER" id="PTHR33659:SF11">
    <property type="entry name" value="TRANSMEMBRANE PROTEIN"/>
    <property type="match status" value="1"/>
</dbReference>
<feature type="transmembrane region" description="Helical" evidence="1">
    <location>
        <begin position="51"/>
        <end position="70"/>
    </location>
</feature>
<comment type="caution">
    <text evidence="3">The sequence shown here is derived from an EMBL/GenBank/DDBJ whole genome shotgun (WGS) entry which is preliminary data.</text>
</comment>
<protein>
    <recommendedName>
        <fullName evidence="5">Transmembrane protein</fullName>
    </recommendedName>
</protein>
<feature type="signal peptide" evidence="2">
    <location>
        <begin position="1"/>
        <end position="27"/>
    </location>
</feature>
<dbReference type="PANTHER" id="PTHR33659">
    <property type="entry name" value="PROTEIN, PUTATIVE-RELATED-RELATED"/>
    <property type="match status" value="1"/>
</dbReference>
<evidence type="ECO:0000313" key="4">
    <source>
        <dbReference type="Proteomes" id="UP001370490"/>
    </source>
</evidence>
<keyword evidence="1" id="KW-0812">Transmembrane</keyword>
<evidence type="ECO:0000256" key="2">
    <source>
        <dbReference type="SAM" id="SignalP"/>
    </source>
</evidence>
<dbReference type="AlphaFoldDB" id="A0AAN8ZU43"/>
<evidence type="ECO:0000256" key="1">
    <source>
        <dbReference type="SAM" id="Phobius"/>
    </source>
</evidence>
<keyword evidence="4" id="KW-1185">Reference proteome</keyword>
<accession>A0AAN8ZU43</accession>
<keyword evidence="2" id="KW-0732">Signal</keyword>
<proteinExistence type="predicted"/>
<keyword evidence="1" id="KW-1133">Transmembrane helix</keyword>
<reference evidence="3 4" key="1">
    <citation type="submission" date="2023-12" db="EMBL/GenBank/DDBJ databases">
        <title>A high-quality genome assembly for Dillenia turbinata (Dilleniales).</title>
        <authorList>
            <person name="Chanderbali A."/>
        </authorList>
    </citation>
    <scope>NUCLEOTIDE SEQUENCE [LARGE SCALE GENOMIC DNA]</scope>
    <source>
        <strain evidence="3">LSX21</strain>
        <tissue evidence="3">Leaf</tissue>
    </source>
</reference>
<sequence length="71" mass="7420">MAQVSKVETMVIFFIIVLLSLAHPTLAQDSEMAPSPAPATAMDAGAAFSLHVSAAAIVFSVIFSLLAMLWA</sequence>
<name>A0AAN8ZU43_9MAGN</name>
<organism evidence="3 4">
    <name type="scientific">Dillenia turbinata</name>
    <dbReference type="NCBI Taxonomy" id="194707"/>
    <lineage>
        <taxon>Eukaryota</taxon>
        <taxon>Viridiplantae</taxon>
        <taxon>Streptophyta</taxon>
        <taxon>Embryophyta</taxon>
        <taxon>Tracheophyta</taxon>
        <taxon>Spermatophyta</taxon>
        <taxon>Magnoliopsida</taxon>
        <taxon>eudicotyledons</taxon>
        <taxon>Gunneridae</taxon>
        <taxon>Pentapetalae</taxon>
        <taxon>Dilleniales</taxon>
        <taxon>Dilleniaceae</taxon>
        <taxon>Dillenia</taxon>
    </lineage>
</organism>
<keyword evidence="1" id="KW-0472">Membrane</keyword>
<evidence type="ECO:0000313" key="3">
    <source>
        <dbReference type="EMBL" id="KAK6945330.1"/>
    </source>
</evidence>
<feature type="chain" id="PRO_5042997097" description="Transmembrane protein" evidence="2">
    <location>
        <begin position="28"/>
        <end position="71"/>
    </location>
</feature>
<dbReference type="Proteomes" id="UP001370490">
    <property type="component" value="Unassembled WGS sequence"/>
</dbReference>
<evidence type="ECO:0008006" key="5">
    <source>
        <dbReference type="Google" id="ProtNLM"/>
    </source>
</evidence>
<dbReference type="EMBL" id="JBAMMX010000003">
    <property type="protein sequence ID" value="KAK6945330.1"/>
    <property type="molecule type" value="Genomic_DNA"/>
</dbReference>
<gene>
    <name evidence="3" type="ORF">RJ641_026432</name>
</gene>